<evidence type="ECO:0000313" key="3">
    <source>
        <dbReference type="Proteomes" id="UP000241035"/>
    </source>
</evidence>
<dbReference type="Proteomes" id="UP000241035">
    <property type="component" value="Segment"/>
</dbReference>
<proteinExistence type="predicted"/>
<dbReference type="GO" id="GO:0003676">
    <property type="term" value="F:nucleic acid binding"/>
    <property type="evidence" value="ECO:0007669"/>
    <property type="project" value="InterPro"/>
</dbReference>
<gene>
    <name evidence="2" type="primary">32</name>
    <name evidence="2" type="ORF">PBI_KOJI_32</name>
</gene>
<evidence type="ECO:0000256" key="1">
    <source>
        <dbReference type="ARBA" id="ARBA00029354"/>
    </source>
</evidence>
<name>A0A2P1CFE5_9CAUD</name>
<dbReference type="InterPro" id="IPR002732">
    <property type="entry name" value="Hjc"/>
</dbReference>
<dbReference type="GeneID" id="40101070"/>
<organism evidence="2 3">
    <name type="scientific">Microbacterium phage Koji</name>
    <dbReference type="NCBI Taxonomy" id="2099625"/>
    <lineage>
        <taxon>Viruses</taxon>
        <taxon>Duplodnaviria</taxon>
        <taxon>Heunggongvirae</taxon>
        <taxon>Uroviricota</taxon>
        <taxon>Caudoviricetes</taxon>
        <taxon>Kojivirus</taxon>
        <taxon>Kojivirus koji</taxon>
    </lineage>
</organism>
<dbReference type="KEGG" id="vg:40101070"/>
<dbReference type="GO" id="GO:0008821">
    <property type="term" value="F:crossover junction DNA endonuclease activity"/>
    <property type="evidence" value="ECO:0007669"/>
    <property type="project" value="UniProtKB-EC"/>
</dbReference>
<keyword evidence="3" id="KW-1185">Reference proteome</keyword>
<dbReference type="Pfam" id="PF01870">
    <property type="entry name" value="Hjc"/>
    <property type="match status" value="1"/>
</dbReference>
<dbReference type="Gene3D" id="3.40.1350.10">
    <property type="match status" value="1"/>
</dbReference>
<reference evidence="2 3" key="1">
    <citation type="submission" date="2018-02" db="EMBL/GenBank/DDBJ databases">
        <authorList>
            <person name="Zack K.M."/>
            <person name="Garlena R.A."/>
            <person name="Russell D.A."/>
            <person name="Pope W.H."/>
            <person name="Jacobs-Sera D."/>
            <person name="Hatfull G.F."/>
        </authorList>
    </citation>
    <scope>NUCLEOTIDE SEQUENCE [LARGE SCALE GENOMIC DNA]</scope>
</reference>
<sequence>MDEAGIVRSMLKALNALPGVYAIRTHGGSFQQKGTPDVLGCAHGQFFAIEAKRSAKEKPSEAQLYTLKKFRAAGGTTFVSHDPKAQEVVEWIATLSS</sequence>
<dbReference type="EMBL" id="MG925345">
    <property type="protein sequence ID" value="AVJ49930.1"/>
    <property type="molecule type" value="Genomic_DNA"/>
</dbReference>
<dbReference type="InterPro" id="IPR011335">
    <property type="entry name" value="Restrct_endonuc-II-like"/>
</dbReference>
<evidence type="ECO:0000313" key="2">
    <source>
        <dbReference type="EMBL" id="AVJ49930.1"/>
    </source>
</evidence>
<comment type="catalytic activity">
    <reaction evidence="1">
        <text>Endonucleolytic cleavage at a junction such as a reciprocal single-stranded crossover between two homologous DNA duplexes (Holliday junction).</text>
        <dbReference type="EC" id="3.1.21.10"/>
    </reaction>
</comment>
<protein>
    <submittedName>
        <fullName evidence="2">Nuclease</fullName>
    </submittedName>
</protein>
<dbReference type="OrthoDB" id="20234at10239"/>
<dbReference type="InterPro" id="IPR011856">
    <property type="entry name" value="tRNA_endonuc-like_dom_sf"/>
</dbReference>
<accession>A0A2P1CFE5</accession>
<dbReference type="SUPFAM" id="SSF52980">
    <property type="entry name" value="Restriction endonuclease-like"/>
    <property type="match status" value="1"/>
</dbReference>
<dbReference type="RefSeq" id="YP_009624231.1">
    <property type="nucleotide sequence ID" value="NC_042118.1"/>
</dbReference>